<comment type="caution">
    <text evidence="2">The sequence shown here is derived from an EMBL/GenBank/DDBJ whole genome shotgun (WGS) entry which is preliminary data.</text>
</comment>
<organism evidence="2 3">
    <name type="scientific">Quillaja saponaria</name>
    <name type="common">Soap bark tree</name>
    <dbReference type="NCBI Taxonomy" id="32244"/>
    <lineage>
        <taxon>Eukaryota</taxon>
        <taxon>Viridiplantae</taxon>
        <taxon>Streptophyta</taxon>
        <taxon>Embryophyta</taxon>
        <taxon>Tracheophyta</taxon>
        <taxon>Spermatophyta</taxon>
        <taxon>Magnoliopsida</taxon>
        <taxon>eudicotyledons</taxon>
        <taxon>Gunneridae</taxon>
        <taxon>Pentapetalae</taxon>
        <taxon>rosids</taxon>
        <taxon>fabids</taxon>
        <taxon>Fabales</taxon>
        <taxon>Quillajaceae</taxon>
        <taxon>Quillaja</taxon>
    </lineage>
</organism>
<protein>
    <submittedName>
        <fullName evidence="2">Fibrous sheath CABYR-binding protein</fullName>
    </submittedName>
</protein>
<keyword evidence="3" id="KW-1185">Reference proteome</keyword>
<feature type="region of interest" description="Disordered" evidence="1">
    <location>
        <begin position="64"/>
        <end position="84"/>
    </location>
</feature>
<accession>A0AAD7VJP6</accession>
<proteinExistence type="predicted"/>
<reference evidence="2" key="1">
    <citation type="journal article" date="2023" name="Science">
        <title>Elucidation of the pathway for biosynthesis of saponin adjuvants from the soapbark tree.</title>
        <authorList>
            <person name="Reed J."/>
            <person name="Orme A."/>
            <person name="El-Demerdash A."/>
            <person name="Owen C."/>
            <person name="Martin L.B.B."/>
            <person name="Misra R.C."/>
            <person name="Kikuchi S."/>
            <person name="Rejzek M."/>
            <person name="Martin A.C."/>
            <person name="Harkess A."/>
            <person name="Leebens-Mack J."/>
            <person name="Louveau T."/>
            <person name="Stephenson M.J."/>
            <person name="Osbourn A."/>
        </authorList>
    </citation>
    <scope>NUCLEOTIDE SEQUENCE</scope>
    <source>
        <strain evidence="2">S10</strain>
    </source>
</reference>
<dbReference type="KEGG" id="qsa:O6P43_007557"/>
<feature type="region of interest" description="Disordered" evidence="1">
    <location>
        <begin position="131"/>
        <end position="172"/>
    </location>
</feature>
<sequence length="172" mass="19284">MDQRNLQFQSLGICHKLYNFIMKSLASYACKTVTLGRPMHFGLTQAPVSDDATKVSGCRTNQLLQPETGDQPPHEGIRELPPVQINGGISSAAKLVTENMTEEEKMVQASARQVKAPKKMVSINDKVEEIYTSKKRKKKSIEKSTSLEHEEEEEEPKPLRSILKMGSNLNEK</sequence>
<gene>
    <name evidence="2" type="ORF">O6P43_007557</name>
</gene>
<dbReference type="Proteomes" id="UP001163823">
    <property type="component" value="Chromosome 3"/>
</dbReference>
<dbReference type="EMBL" id="JARAOO010000003">
    <property type="protein sequence ID" value="KAJ7978024.1"/>
    <property type="molecule type" value="Genomic_DNA"/>
</dbReference>
<name>A0AAD7VJP6_QUISA</name>
<dbReference type="AlphaFoldDB" id="A0AAD7VJP6"/>
<evidence type="ECO:0000256" key="1">
    <source>
        <dbReference type="SAM" id="MobiDB-lite"/>
    </source>
</evidence>
<evidence type="ECO:0000313" key="2">
    <source>
        <dbReference type="EMBL" id="KAJ7978024.1"/>
    </source>
</evidence>
<evidence type="ECO:0000313" key="3">
    <source>
        <dbReference type="Proteomes" id="UP001163823"/>
    </source>
</evidence>